<dbReference type="eggNOG" id="ENOG503396I">
    <property type="taxonomic scope" value="Bacteria"/>
</dbReference>
<dbReference type="STRING" id="626887.J057_19920"/>
<dbReference type="HOGENOM" id="CLU_123882_0_0_6"/>
<dbReference type="EMBL" id="APLQ01000014">
    <property type="protein sequence ID" value="ENO13698.1"/>
    <property type="molecule type" value="Genomic_DNA"/>
</dbReference>
<evidence type="ECO:0000313" key="2">
    <source>
        <dbReference type="Proteomes" id="UP000013165"/>
    </source>
</evidence>
<keyword evidence="2" id="KW-1185">Reference proteome</keyword>
<protein>
    <submittedName>
        <fullName evidence="1">Uncharacterized protein</fullName>
    </submittedName>
</protein>
<dbReference type="Proteomes" id="UP000013165">
    <property type="component" value="Unassembled WGS sequence"/>
</dbReference>
<gene>
    <name evidence="1" type="ORF">J057_19920</name>
</gene>
<accession>N6WY53</accession>
<name>N6WY53_9GAMM</name>
<comment type="caution">
    <text evidence="1">The sequence shown here is derived from an EMBL/GenBank/DDBJ whole genome shotgun (WGS) entry which is preliminary data.</text>
</comment>
<evidence type="ECO:0000313" key="1">
    <source>
        <dbReference type="EMBL" id="ENO13698.1"/>
    </source>
</evidence>
<dbReference type="RefSeq" id="WP_004581919.1">
    <property type="nucleotide sequence ID" value="NZ_AP028878.1"/>
</dbReference>
<dbReference type="OrthoDB" id="7355818at2"/>
<dbReference type="AlphaFoldDB" id="N6WY53"/>
<dbReference type="PATRIC" id="fig|626887.3.peg.3984"/>
<sequence>MSQASALLDHVIRPVSHALGESHPVIEEILLSAATLRSFDPFAENAEAGLGVFGISPELHRQVWDEFLAFQPDLASQVRGFASQHQFLINPDAELVTNTRYAAAIAISALEWVKPSWPLPNDAYALTQLWSGLTHIHEESYVSRLQHTLEELCDTAGAPHYAF</sequence>
<organism evidence="1 2">
    <name type="scientific">Marinobacter nanhaiticus D15-8W</name>
    <dbReference type="NCBI Taxonomy" id="626887"/>
    <lineage>
        <taxon>Bacteria</taxon>
        <taxon>Pseudomonadati</taxon>
        <taxon>Pseudomonadota</taxon>
        <taxon>Gammaproteobacteria</taxon>
        <taxon>Pseudomonadales</taxon>
        <taxon>Marinobacteraceae</taxon>
        <taxon>Marinobacter</taxon>
    </lineage>
</organism>
<reference evidence="1 2" key="1">
    <citation type="journal article" date="2013" name="Genome Announc.">
        <title>Genome Sequence of the Polycyclic Aromatic Hydrocarbon-Degrading Bacterium Strain Marinobacter nanhaiticus D15-8WT.</title>
        <authorList>
            <person name="Cui Z."/>
            <person name="Gao W."/>
            <person name="Li Q."/>
            <person name="Xu G."/>
            <person name="Zheng L."/>
        </authorList>
    </citation>
    <scope>NUCLEOTIDE SEQUENCE [LARGE SCALE GENOMIC DNA]</scope>
    <source>
        <strain evidence="1 2">D15-8W</strain>
    </source>
</reference>
<proteinExistence type="predicted"/>